<evidence type="ECO:0000313" key="2">
    <source>
        <dbReference type="Proteomes" id="UP000324222"/>
    </source>
</evidence>
<proteinExistence type="predicted"/>
<sequence length="66" mass="7618">MYYTPYTPIKTGIFNATVQAENLFNVTEFEVTILVVPIIKPAEWTVTTFKPWVSEVVEDTYWNITG</sequence>
<organism evidence="1 2">
    <name type="scientific">Portunus trituberculatus</name>
    <name type="common">Swimming crab</name>
    <name type="synonym">Neptunus trituberculatus</name>
    <dbReference type="NCBI Taxonomy" id="210409"/>
    <lineage>
        <taxon>Eukaryota</taxon>
        <taxon>Metazoa</taxon>
        <taxon>Ecdysozoa</taxon>
        <taxon>Arthropoda</taxon>
        <taxon>Crustacea</taxon>
        <taxon>Multicrustacea</taxon>
        <taxon>Malacostraca</taxon>
        <taxon>Eumalacostraca</taxon>
        <taxon>Eucarida</taxon>
        <taxon>Decapoda</taxon>
        <taxon>Pleocyemata</taxon>
        <taxon>Brachyura</taxon>
        <taxon>Eubrachyura</taxon>
        <taxon>Portunoidea</taxon>
        <taxon>Portunidae</taxon>
        <taxon>Portuninae</taxon>
        <taxon>Portunus</taxon>
    </lineage>
</organism>
<comment type="caution">
    <text evidence="1">The sequence shown here is derived from an EMBL/GenBank/DDBJ whole genome shotgun (WGS) entry which is preliminary data.</text>
</comment>
<gene>
    <name evidence="1" type="ORF">E2C01_065797</name>
</gene>
<keyword evidence="2" id="KW-1185">Reference proteome</keyword>
<dbReference type="Proteomes" id="UP000324222">
    <property type="component" value="Unassembled WGS sequence"/>
</dbReference>
<reference evidence="1 2" key="1">
    <citation type="submission" date="2019-05" db="EMBL/GenBank/DDBJ databases">
        <title>Another draft genome of Portunus trituberculatus and its Hox gene families provides insights of decapod evolution.</title>
        <authorList>
            <person name="Jeong J.-H."/>
            <person name="Song I."/>
            <person name="Kim S."/>
            <person name="Choi T."/>
            <person name="Kim D."/>
            <person name="Ryu S."/>
            <person name="Kim W."/>
        </authorList>
    </citation>
    <scope>NUCLEOTIDE SEQUENCE [LARGE SCALE GENOMIC DNA]</scope>
    <source>
        <tissue evidence="1">Muscle</tissue>
    </source>
</reference>
<accession>A0A5B7HGJ1</accession>
<name>A0A5B7HGJ1_PORTR</name>
<evidence type="ECO:0000313" key="1">
    <source>
        <dbReference type="EMBL" id="MPC71520.1"/>
    </source>
</evidence>
<dbReference type="AlphaFoldDB" id="A0A5B7HGJ1"/>
<dbReference type="EMBL" id="VSRR010033041">
    <property type="protein sequence ID" value="MPC71520.1"/>
    <property type="molecule type" value="Genomic_DNA"/>
</dbReference>
<protein>
    <submittedName>
        <fullName evidence="1">Uncharacterized protein</fullName>
    </submittedName>
</protein>